<evidence type="ECO:0000313" key="3">
    <source>
        <dbReference type="EMBL" id="KAG7388136.1"/>
    </source>
</evidence>
<keyword evidence="2" id="KW-0812">Transmembrane</keyword>
<evidence type="ECO:0000256" key="1">
    <source>
        <dbReference type="SAM" id="MobiDB-lite"/>
    </source>
</evidence>
<keyword evidence="2" id="KW-1133">Transmembrane helix</keyword>
<dbReference type="AlphaFoldDB" id="A0A8T1W4G4"/>
<comment type="caution">
    <text evidence="3">The sequence shown here is derived from an EMBL/GenBank/DDBJ whole genome shotgun (WGS) entry which is preliminary data.</text>
</comment>
<protein>
    <submittedName>
        <fullName evidence="3">Uncharacterized protein</fullName>
    </submittedName>
</protein>
<feature type="transmembrane region" description="Helical" evidence="2">
    <location>
        <begin position="6"/>
        <end position="27"/>
    </location>
</feature>
<keyword evidence="4" id="KW-1185">Reference proteome</keyword>
<name>A0A8T1W4G4_9STRA</name>
<feature type="compositionally biased region" description="Basic and acidic residues" evidence="1">
    <location>
        <begin position="35"/>
        <end position="56"/>
    </location>
</feature>
<dbReference type="OrthoDB" id="162199at2759"/>
<evidence type="ECO:0000256" key="2">
    <source>
        <dbReference type="SAM" id="Phobius"/>
    </source>
</evidence>
<feature type="region of interest" description="Disordered" evidence="1">
    <location>
        <begin position="33"/>
        <end position="69"/>
    </location>
</feature>
<reference evidence="3" key="1">
    <citation type="submission" date="2021-02" db="EMBL/GenBank/DDBJ databases">
        <authorList>
            <person name="Palmer J.M."/>
        </authorList>
    </citation>
    <scope>NUCLEOTIDE SEQUENCE</scope>
    <source>
        <strain evidence="3">SCRP734</strain>
    </source>
</reference>
<organism evidence="3 4">
    <name type="scientific">Phytophthora pseudosyringae</name>
    <dbReference type="NCBI Taxonomy" id="221518"/>
    <lineage>
        <taxon>Eukaryota</taxon>
        <taxon>Sar</taxon>
        <taxon>Stramenopiles</taxon>
        <taxon>Oomycota</taxon>
        <taxon>Peronosporomycetes</taxon>
        <taxon>Peronosporales</taxon>
        <taxon>Peronosporaceae</taxon>
        <taxon>Phytophthora</taxon>
    </lineage>
</organism>
<evidence type="ECO:0000313" key="4">
    <source>
        <dbReference type="Proteomes" id="UP000694044"/>
    </source>
</evidence>
<accession>A0A8T1W4G4</accession>
<gene>
    <name evidence="3" type="ORF">PHYPSEUDO_013096</name>
</gene>
<dbReference type="EMBL" id="JAGDFM010000066">
    <property type="protein sequence ID" value="KAG7388136.1"/>
    <property type="molecule type" value="Genomic_DNA"/>
</dbReference>
<sequence>MKKGQVVILGFGATLVGVAGALGVYLPRYSTMAQKGRERTSRYREAVDKGEAEPTPEKPSSSMWKNMDKKRRGELWPWRSGRCWARSVRPAGSTLFVATLGLSVTK</sequence>
<proteinExistence type="predicted"/>
<dbReference type="Proteomes" id="UP000694044">
    <property type="component" value="Unassembled WGS sequence"/>
</dbReference>
<keyword evidence="2" id="KW-0472">Membrane</keyword>